<feature type="transmembrane region" description="Helical" evidence="1">
    <location>
        <begin position="123"/>
        <end position="141"/>
    </location>
</feature>
<organism evidence="2 3">
    <name type="scientific">Flavobacterium salmonis</name>
    <dbReference type="NCBI Taxonomy" id="2654844"/>
    <lineage>
        <taxon>Bacteria</taxon>
        <taxon>Pseudomonadati</taxon>
        <taxon>Bacteroidota</taxon>
        <taxon>Flavobacteriia</taxon>
        <taxon>Flavobacteriales</taxon>
        <taxon>Flavobacteriaceae</taxon>
        <taxon>Flavobacterium</taxon>
    </lineage>
</organism>
<protein>
    <recommendedName>
        <fullName evidence="4">YhhN-like protein</fullName>
    </recommendedName>
</protein>
<dbReference type="EMBL" id="CAIJDP010000068">
    <property type="protein sequence ID" value="CAD0004386.1"/>
    <property type="molecule type" value="Genomic_DNA"/>
</dbReference>
<keyword evidence="3" id="KW-1185">Reference proteome</keyword>
<feature type="transmembrane region" description="Helical" evidence="1">
    <location>
        <begin position="185"/>
        <end position="207"/>
    </location>
</feature>
<keyword evidence="1" id="KW-0472">Membrane</keyword>
<dbReference type="Proteomes" id="UP000530060">
    <property type="component" value="Unassembled WGS sequence"/>
</dbReference>
<feature type="transmembrane region" description="Helical" evidence="1">
    <location>
        <begin position="153"/>
        <end position="173"/>
    </location>
</feature>
<feature type="transmembrane region" description="Helical" evidence="1">
    <location>
        <begin position="6"/>
        <end position="25"/>
    </location>
</feature>
<evidence type="ECO:0000313" key="3">
    <source>
        <dbReference type="Proteomes" id="UP000530060"/>
    </source>
</evidence>
<evidence type="ECO:0000256" key="1">
    <source>
        <dbReference type="SAM" id="Phobius"/>
    </source>
</evidence>
<dbReference type="AlphaFoldDB" id="A0A6V6YYA3"/>
<keyword evidence="1" id="KW-0812">Transmembrane</keyword>
<feature type="transmembrane region" description="Helical" evidence="1">
    <location>
        <begin position="94"/>
        <end position="111"/>
    </location>
</feature>
<reference evidence="2 3" key="1">
    <citation type="submission" date="2020-06" db="EMBL/GenBank/DDBJ databases">
        <authorList>
            <person name="Criscuolo A."/>
        </authorList>
    </citation>
    <scope>NUCLEOTIDE SEQUENCE [LARGE SCALE GENOMIC DNA]</scope>
    <source>
        <strain evidence="3">CIP 111411</strain>
    </source>
</reference>
<gene>
    <name evidence="2" type="ORF">FLAT13_02235</name>
</gene>
<feature type="transmembrane region" description="Helical" evidence="1">
    <location>
        <begin position="37"/>
        <end position="59"/>
    </location>
</feature>
<evidence type="ECO:0008006" key="4">
    <source>
        <dbReference type="Google" id="ProtNLM"/>
    </source>
</evidence>
<proteinExistence type="predicted"/>
<comment type="caution">
    <text evidence="2">The sequence shown here is derived from an EMBL/GenBank/DDBJ whole genome shotgun (WGS) entry which is preliminary data.</text>
</comment>
<accession>A0A6V6YYA3</accession>
<sequence length="214" mass="25499">MTDIIAFSSSLLGLFFLILNTFLFFKNKQVREKTEKTFLWYLFSLCIVEIICHLIGFLYFGQNFFVSHFYFYFQLLFLSILFKKLISNTILKKVILTVLIAQTVILASMYIKDPNSFWNFNNYEIISISIILILYALYYIVSNLATEHRYFNFSIGLILYFACSVTIFSVGNLELVLCEDPFIDIWIFNIVFYIIFQIFIFKEYLFLKSKKQME</sequence>
<feature type="transmembrane region" description="Helical" evidence="1">
    <location>
        <begin position="65"/>
        <end position="82"/>
    </location>
</feature>
<keyword evidence="1" id="KW-1133">Transmembrane helix</keyword>
<evidence type="ECO:0000313" key="2">
    <source>
        <dbReference type="EMBL" id="CAD0004386.1"/>
    </source>
</evidence>
<name>A0A6V6YYA3_9FLAO</name>